<keyword evidence="4" id="KW-0406">Ion transport</keyword>
<evidence type="ECO:0000256" key="1">
    <source>
        <dbReference type="ARBA" id="ARBA00004141"/>
    </source>
</evidence>
<dbReference type="GO" id="GO:0016020">
    <property type="term" value="C:membrane"/>
    <property type="evidence" value="ECO:0007669"/>
    <property type="project" value="UniProtKB-SubCell"/>
</dbReference>
<keyword evidence="7 8" id="KW-0472">Membrane</keyword>
<dbReference type="InterPro" id="IPR044880">
    <property type="entry name" value="NCX_ion-bd_dom_sf"/>
</dbReference>
<protein>
    <submittedName>
        <fullName evidence="10">Putative sodium/potassium/calcium exchanger 6, mitochondrial-like</fullName>
    </submittedName>
</protein>
<comment type="caution">
    <text evidence="10">The sequence shown here is derived from an EMBL/GenBank/DDBJ whole genome shotgun (WGS) entry which is preliminary data.</text>
</comment>
<gene>
    <name evidence="10" type="ORF">BSL78_12193</name>
</gene>
<dbReference type="InterPro" id="IPR004837">
    <property type="entry name" value="NaCa_Exmemb"/>
</dbReference>
<keyword evidence="2" id="KW-0813">Transport</keyword>
<evidence type="ECO:0000256" key="2">
    <source>
        <dbReference type="ARBA" id="ARBA00022448"/>
    </source>
</evidence>
<dbReference type="Gene3D" id="1.20.1420.30">
    <property type="entry name" value="NCX, central ion-binding region"/>
    <property type="match status" value="1"/>
</dbReference>
<keyword evidence="4" id="KW-0109">Calcium transport</keyword>
<keyword evidence="5 8" id="KW-0812">Transmembrane</keyword>
<dbReference type="PANTHER" id="PTHR12266:SF0">
    <property type="entry name" value="MITOCHONDRIAL SODIUM_CALCIUM EXCHANGER PROTEIN"/>
    <property type="match status" value="1"/>
</dbReference>
<feature type="non-terminal residue" evidence="10">
    <location>
        <position position="1"/>
    </location>
</feature>
<feature type="transmembrane region" description="Helical" evidence="8">
    <location>
        <begin position="129"/>
        <end position="148"/>
    </location>
</feature>
<organism evidence="10 11">
    <name type="scientific">Stichopus japonicus</name>
    <name type="common">Sea cucumber</name>
    <dbReference type="NCBI Taxonomy" id="307972"/>
    <lineage>
        <taxon>Eukaryota</taxon>
        <taxon>Metazoa</taxon>
        <taxon>Echinodermata</taxon>
        <taxon>Eleutherozoa</taxon>
        <taxon>Echinozoa</taxon>
        <taxon>Holothuroidea</taxon>
        <taxon>Aspidochirotacea</taxon>
        <taxon>Aspidochirotida</taxon>
        <taxon>Stichopodidae</taxon>
        <taxon>Apostichopus</taxon>
    </lineage>
</organism>
<dbReference type="AlphaFoldDB" id="A0A2G8KSA4"/>
<dbReference type="GO" id="GO:0006874">
    <property type="term" value="P:intracellular calcium ion homeostasis"/>
    <property type="evidence" value="ECO:0007669"/>
    <property type="project" value="TreeGrafter"/>
</dbReference>
<keyword evidence="6 8" id="KW-1133">Transmembrane helix</keyword>
<comment type="subcellular location">
    <subcellularLocation>
        <location evidence="1">Membrane</location>
        <topology evidence="1">Multi-pass membrane protein</topology>
    </subcellularLocation>
</comment>
<evidence type="ECO:0000313" key="10">
    <source>
        <dbReference type="EMBL" id="PIK50893.1"/>
    </source>
</evidence>
<keyword evidence="11" id="KW-1185">Reference proteome</keyword>
<dbReference type="InterPro" id="IPR051359">
    <property type="entry name" value="CaCA_antiporter"/>
</dbReference>
<dbReference type="OrthoDB" id="407410at2759"/>
<evidence type="ECO:0000256" key="4">
    <source>
        <dbReference type="ARBA" id="ARBA00022568"/>
    </source>
</evidence>
<evidence type="ECO:0000313" key="11">
    <source>
        <dbReference type="Proteomes" id="UP000230750"/>
    </source>
</evidence>
<dbReference type="STRING" id="307972.A0A2G8KSA4"/>
<feature type="transmembrane region" description="Helical" evidence="8">
    <location>
        <begin position="98"/>
        <end position="117"/>
    </location>
</feature>
<name>A0A2G8KSA4_STIJA</name>
<evidence type="ECO:0000256" key="3">
    <source>
        <dbReference type="ARBA" id="ARBA00022449"/>
    </source>
</evidence>
<evidence type="ECO:0000256" key="5">
    <source>
        <dbReference type="ARBA" id="ARBA00022692"/>
    </source>
</evidence>
<evidence type="ECO:0000256" key="7">
    <source>
        <dbReference type="ARBA" id="ARBA00023136"/>
    </source>
</evidence>
<accession>A0A2G8KSA4</accession>
<dbReference type="Proteomes" id="UP000230750">
    <property type="component" value="Unassembled WGS sequence"/>
</dbReference>
<feature type="transmembrane region" description="Helical" evidence="8">
    <location>
        <begin position="186"/>
        <end position="203"/>
    </location>
</feature>
<keyword evidence="3" id="KW-0050">Antiport</keyword>
<evidence type="ECO:0000259" key="9">
    <source>
        <dbReference type="Pfam" id="PF01699"/>
    </source>
</evidence>
<dbReference type="GO" id="GO:0005432">
    <property type="term" value="F:calcium:sodium antiporter activity"/>
    <property type="evidence" value="ECO:0007669"/>
    <property type="project" value="TreeGrafter"/>
</dbReference>
<dbReference type="PANTHER" id="PTHR12266">
    <property type="entry name" value="NA+/CA2+ K+ INDEPENDENT EXCHANGER"/>
    <property type="match status" value="1"/>
</dbReference>
<dbReference type="Pfam" id="PF01699">
    <property type="entry name" value="Na_Ca_ex"/>
    <property type="match status" value="1"/>
</dbReference>
<evidence type="ECO:0000256" key="8">
    <source>
        <dbReference type="SAM" id="Phobius"/>
    </source>
</evidence>
<sequence>TSGLESNGTGSSVNAHENDVSSGYNIQANVANGLGATESLFAGVILGGNDPIHRDTQALLGNQEDEGSHPLLEFCKSINPIDTDGWSQMGYIAKLYEIFKAPIVFLLTLTIPVVDYAEEKHNWNRLLNTFHCISAPVFCVMMIEVGMTDIVGSFQVWELVLCIGVVLAVVVFFTSKFDKQPVYHPLFSYGGFIVAVIWIYSIANEIVNLLEMYGVVFEVSNEVLGLTVLAWGNSIGGE</sequence>
<feature type="domain" description="Sodium/calcium exchanger membrane region" evidence="9">
    <location>
        <begin position="188"/>
        <end position="235"/>
    </location>
</feature>
<reference evidence="10 11" key="1">
    <citation type="journal article" date="2017" name="PLoS Biol.">
        <title>The sea cucumber genome provides insights into morphological evolution and visceral regeneration.</title>
        <authorList>
            <person name="Zhang X."/>
            <person name="Sun L."/>
            <person name="Yuan J."/>
            <person name="Sun Y."/>
            <person name="Gao Y."/>
            <person name="Zhang L."/>
            <person name="Li S."/>
            <person name="Dai H."/>
            <person name="Hamel J.F."/>
            <person name="Liu C."/>
            <person name="Yu Y."/>
            <person name="Liu S."/>
            <person name="Lin W."/>
            <person name="Guo K."/>
            <person name="Jin S."/>
            <person name="Xu P."/>
            <person name="Storey K.B."/>
            <person name="Huan P."/>
            <person name="Zhang T."/>
            <person name="Zhou Y."/>
            <person name="Zhang J."/>
            <person name="Lin C."/>
            <person name="Li X."/>
            <person name="Xing L."/>
            <person name="Huo D."/>
            <person name="Sun M."/>
            <person name="Wang L."/>
            <person name="Mercier A."/>
            <person name="Li F."/>
            <person name="Yang H."/>
            <person name="Xiang J."/>
        </authorList>
    </citation>
    <scope>NUCLEOTIDE SEQUENCE [LARGE SCALE GENOMIC DNA]</scope>
    <source>
        <strain evidence="10">Shaxun</strain>
        <tissue evidence="10">Muscle</tissue>
    </source>
</reference>
<proteinExistence type="predicted"/>
<evidence type="ECO:0000256" key="6">
    <source>
        <dbReference type="ARBA" id="ARBA00022989"/>
    </source>
</evidence>
<keyword evidence="4" id="KW-0106">Calcium</keyword>
<feature type="transmembrane region" description="Helical" evidence="8">
    <location>
        <begin position="154"/>
        <end position="174"/>
    </location>
</feature>
<dbReference type="EMBL" id="MRZV01000399">
    <property type="protein sequence ID" value="PIK50893.1"/>
    <property type="molecule type" value="Genomic_DNA"/>
</dbReference>